<evidence type="ECO:0000313" key="5">
    <source>
        <dbReference type="Proteomes" id="UP000070255"/>
    </source>
</evidence>
<keyword evidence="2" id="KW-1133">Transmembrane helix</keyword>
<keyword evidence="5" id="KW-1185">Reference proteome</keyword>
<reference evidence="4 5" key="1">
    <citation type="submission" date="2015-11" db="EMBL/GenBank/DDBJ databases">
        <authorList>
            <person name="Sahl J."/>
            <person name="Wagner D."/>
            <person name="Keim P."/>
        </authorList>
    </citation>
    <scope>NUCLEOTIDE SEQUENCE [LARGE SCALE GENOMIC DNA]</scope>
    <source>
        <strain evidence="4 5">BDU18</strain>
    </source>
</reference>
<dbReference type="InterPro" id="IPR005804">
    <property type="entry name" value="FA_desaturase_dom"/>
</dbReference>
<keyword evidence="2" id="KW-0472">Membrane</keyword>
<feature type="region of interest" description="Disordered" evidence="1">
    <location>
        <begin position="394"/>
        <end position="417"/>
    </location>
</feature>
<gene>
    <name evidence="4" type="ORF">WS72_06355</name>
</gene>
<protein>
    <submittedName>
        <fullName evidence="4">Fatty acid desaturase</fullName>
    </submittedName>
</protein>
<evidence type="ECO:0000256" key="1">
    <source>
        <dbReference type="SAM" id="MobiDB-lite"/>
    </source>
</evidence>
<feature type="compositionally biased region" description="Basic and acidic residues" evidence="1">
    <location>
        <begin position="1"/>
        <end position="18"/>
    </location>
</feature>
<accession>A0ABR5TID2</accession>
<name>A0ABR5TID2_9BURK</name>
<evidence type="ECO:0000313" key="4">
    <source>
        <dbReference type="EMBL" id="KWZ44750.1"/>
    </source>
</evidence>
<feature type="domain" description="Fatty acid desaturase" evidence="3">
    <location>
        <begin position="93"/>
        <end position="352"/>
    </location>
</feature>
<feature type="region of interest" description="Disordered" evidence="1">
    <location>
        <begin position="1"/>
        <end position="23"/>
    </location>
</feature>
<keyword evidence="2" id="KW-0812">Transmembrane</keyword>
<dbReference type="PANTHER" id="PTHR32100">
    <property type="entry name" value="OMEGA-6 FATTY ACID DESATURASE, CHLOROPLASTIC"/>
    <property type="match status" value="1"/>
</dbReference>
<evidence type="ECO:0000256" key="2">
    <source>
        <dbReference type="SAM" id="Phobius"/>
    </source>
</evidence>
<dbReference type="InterPro" id="IPR012171">
    <property type="entry name" value="Fatty_acid_desaturase"/>
</dbReference>
<feature type="transmembrane region" description="Helical" evidence="2">
    <location>
        <begin position="226"/>
        <end position="246"/>
    </location>
</feature>
<comment type="caution">
    <text evidence="4">The sequence shown here is derived from an EMBL/GenBank/DDBJ whole genome shotgun (WGS) entry which is preliminary data.</text>
</comment>
<feature type="transmembrane region" description="Helical" evidence="2">
    <location>
        <begin position="252"/>
        <end position="276"/>
    </location>
</feature>
<dbReference type="Proteomes" id="UP000070255">
    <property type="component" value="Unassembled WGS sequence"/>
</dbReference>
<proteinExistence type="predicted"/>
<organism evidence="4 5">
    <name type="scientific">Burkholderia savannae</name>
    <dbReference type="NCBI Taxonomy" id="1637837"/>
    <lineage>
        <taxon>Bacteria</taxon>
        <taxon>Pseudomonadati</taxon>
        <taxon>Pseudomonadota</taxon>
        <taxon>Betaproteobacteria</taxon>
        <taxon>Burkholderiales</taxon>
        <taxon>Burkholderiaceae</taxon>
        <taxon>Burkholderia</taxon>
        <taxon>pseudomallei group</taxon>
    </lineage>
</organism>
<sequence>MRSGDRYPRRRSAGEARDTGTGASMSFCAIDSMNDSSNPIRVDEPMPHRKVIRSWITPFGERVIVRSIALLVVDYLLLLAALEGALLAPSSVAKIVCGMAAGFVTGRLFIIGHDACHQSLTPNHRLNRWLGRIAFLPSLTPYSLWEVGHNVVHHGYTNLKGFDFVWAPHTPDEFAALSPTRRFLDRIYRSGWAPGLYYLVEIWWLRMYFPAKAYLGASRPIFRRDCLLVTGFAALWIGAVVWIAAATHQSTLLLLVTGFAVPFLFWCSMIGFVVYVHHTDPRISWHANRAEWSRAAPFVSTTLHLTFPFGIGGLLHHIMEHTAHHVDMSIPLYGLKGAQAKLEAMLPGRIVVQRFGWRWYFDTARRCKLYDTERKCWTDYRGRATSDAHLRADAPMADQRPGGAQGGAGGSARPNGA</sequence>
<dbReference type="EMBL" id="LNJQ01000001">
    <property type="protein sequence ID" value="KWZ44750.1"/>
    <property type="molecule type" value="Genomic_DNA"/>
</dbReference>
<feature type="transmembrane region" description="Helical" evidence="2">
    <location>
        <begin position="63"/>
        <end position="82"/>
    </location>
</feature>
<dbReference type="Pfam" id="PF00487">
    <property type="entry name" value="FA_desaturase"/>
    <property type="match status" value="1"/>
</dbReference>
<evidence type="ECO:0000259" key="3">
    <source>
        <dbReference type="Pfam" id="PF00487"/>
    </source>
</evidence>